<evidence type="ECO:0000256" key="3">
    <source>
        <dbReference type="ARBA" id="ARBA00023295"/>
    </source>
</evidence>
<dbReference type="SUPFAM" id="SSF51126">
    <property type="entry name" value="Pectin lyase-like"/>
    <property type="match status" value="1"/>
</dbReference>
<evidence type="ECO:0000256" key="5">
    <source>
        <dbReference type="SAM" id="SignalP"/>
    </source>
</evidence>
<dbReference type="InterPro" id="IPR051801">
    <property type="entry name" value="GH28_Enzymes"/>
</dbReference>
<dbReference type="EMBL" id="CP119311">
    <property type="protein sequence ID" value="WEK34174.1"/>
    <property type="molecule type" value="Genomic_DNA"/>
</dbReference>
<dbReference type="AlphaFoldDB" id="A0AAJ6BFX4"/>
<dbReference type="InterPro" id="IPR000743">
    <property type="entry name" value="Glyco_hydro_28"/>
</dbReference>
<gene>
    <name evidence="6" type="ORF">P0Y53_16930</name>
</gene>
<dbReference type="Gene3D" id="2.160.20.10">
    <property type="entry name" value="Single-stranded right-handed beta-helix, Pectin lyase-like"/>
    <property type="match status" value="1"/>
</dbReference>
<dbReference type="Proteomes" id="UP001220610">
    <property type="component" value="Chromosome"/>
</dbReference>
<dbReference type="InterPro" id="IPR012334">
    <property type="entry name" value="Pectin_lyas_fold"/>
</dbReference>
<proteinExistence type="inferred from homology"/>
<dbReference type="PANTHER" id="PTHR31339">
    <property type="entry name" value="PECTIN LYASE-RELATED"/>
    <property type="match status" value="1"/>
</dbReference>
<evidence type="ECO:0000313" key="6">
    <source>
        <dbReference type="EMBL" id="WEK34174.1"/>
    </source>
</evidence>
<evidence type="ECO:0000256" key="1">
    <source>
        <dbReference type="ARBA" id="ARBA00008834"/>
    </source>
</evidence>
<feature type="signal peptide" evidence="5">
    <location>
        <begin position="1"/>
        <end position="26"/>
    </location>
</feature>
<protein>
    <submittedName>
        <fullName evidence="6">Glycosyl hydrolase family 28-related protein</fullName>
    </submittedName>
</protein>
<dbReference type="Pfam" id="PF00295">
    <property type="entry name" value="Glyco_hydro_28"/>
    <property type="match status" value="1"/>
</dbReference>
<keyword evidence="2 4" id="KW-0378">Hydrolase</keyword>
<organism evidence="6 7">
    <name type="scientific">Candidatus Pseudobacter hemicellulosilyticus</name>
    <dbReference type="NCBI Taxonomy" id="3121375"/>
    <lineage>
        <taxon>Bacteria</taxon>
        <taxon>Pseudomonadati</taxon>
        <taxon>Bacteroidota</taxon>
        <taxon>Chitinophagia</taxon>
        <taxon>Chitinophagales</taxon>
        <taxon>Chitinophagaceae</taxon>
        <taxon>Pseudobacter</taxon>
    </lineage>
</organism>
<keyword evidence="5" id="KW-0732">Signal</keyword>
<accession>A0AAJ6BFX4</accession>
<evidence type="ECO:0000256" key="2">
    <source>
        <dbReference type="ARBA" id="ARBA00022801"/>
    </source>
</evidence>
<keyword evidence="3 4" id="KW-0326">Glycosidase</keyword>
<dbReference type="InterPro" id="IPR011050">
    <property type="entry name" value="Pectin_lyase_fold/virulence"/>
</dbReference>
<dbReference type="PANTHER" id="PTHR31339:SF9">
    <property type="entry name" value="PLASMIN AND FIBRONECTIN-BINDING PROTEIN A"/>
    <property type="match status" value="1"/>
</dbReference>
<reference evidence="6" key="1">
    <citation type="submission" date="2023-03" db="EMBL/GenBank/DDBJ databases">
        <title>Andean soil-derived lignocellulolytic bacterial consortium as a source of novel taxa and putative plastic-active enzymes.</title>
        <authorList>
            <person name="Diaz-Garcia L."/>
            <person name="Chuvochina M."/>
            <person name="Feuerriegel G."/>
            <person name="Bunk B."/>
            <person name="Sproer C."/>
            <person name="Streit W.R."/>
            <person name="Rodriguez L.M."/>
            <person name="Overmann J."/>
            <person name="Jimenez D.J."/>
        </authorList>
    </citation>
    <scope>NUCLEOTIDE SEQUENCE</scope>
    <source>
        <strain evidence="6">MAG 7</strain>
    </source>
</reference>
<evidence type="ECO:0000256" key="4">
    <source>
        <dbReference type="RuleBase" id="RU361169"/>
    </source>
</evidence>
<sequence length="515" mass="55105">MKIAHPYCYALSLATLLCFSAATLRAQYYDITRFGAKGDGVTDNTAAIQQAIDSCAITGGKVYFPAGKFLTATLQLRSNITVHVSAGATVLANTDISKYPHLDAGIPFYGELWARQAVFFGKQLDNITLEGSGTLDGQGASFVITTDKKPERYMNRPYLLWFAGCTNVTVKDLQLRNSAFWMQHYLGCSFVNISGLRIWNHSNKNNDMMDIDGCRYVTISNIIGDSDDDGITIKSTSPLVSEYITVTNCVLSSHCNALKFGTESTGGFRNITVSNCIIKPSGQTSTIYGKPAGISGVALEMVDGGIMENVAINNLVIEGTEVPLFIRLGNRARKYRESAAQPGKGVLRNVHLSNILATGSAGIGCALVGLPGSPIEEISLSNISIQSAGGGKAADMGKIIEEKEKDYPEATMFGVLPAYGFYVRHATGLRLNDIRLRYKENEDRPAIVLSDVKGFSVSGLEAQTGSNTPAAVYAEQSSNGVLFQSVQSSGTPLLKTGKGAVNISVTGNSMKSGKK</sequence>
<feature type="chain" id="PRO_5042589368" evidence="5">
    <location>
        <begin position="27"/>
        <end position="515"/>
    </location>
</feature>
<dbReference type="GO" id="GO:0004650">
    <property type="term" value="F:polygalacturonase activity"/>
    <property type="evidence" value="ECO:0007669"/>
    <property type="project" value="InterPro"/>
</dbReference>
<name>A0AAJ6BFX4_9BACT</name>
<comment type="similarity">
    <text evidence="1 4">Belongs to the glycosyl hydrolase 28 family.</text>
</comment>
<dbReference type="GO" id="GO:0005975">
    <property type="term" value="P:carbohydrate metabolic process"/>
    <property type="evidence" value="ECO:0007669"/>
    <property type="project" value="InterPro"/>
</dbReference>
<evidence type="ECO:0000313" key="7">
    <source>
        <dbReference type="Proteomes" id="UP001220610"/>
    </source>
</evidence>